<dbReference type="EMBL" id="AWXZ01000014">
    <property type="protein sequence ID" value="ESR26538.1"/>
    <property type="molecule type" value="Genomic_DNA"/>
</dbReference>
<dbReference type="AlphaFoldDB" id="V4TL42"/>
<comment type="caution">
    <text evidence="1">The sequence shown here is derived from an EMBL/GenBank/DDBJ whole genome shotgun (WGS) entry which is preliminary data.</text>
</comment>
<reference evidence="1 2" key="1">
    <citation type="journal article" date="2014" name="Genome Announc.">
        <title>Draft Genome Sequence of Lutibaculum baratangense Strain AMV1T, Isolated from a Mud Volcano in Andamans, India.</title>
        <authorList>
            <person name="Singh A."/>
            <person name="Sreenivas A."/>
            <person name="Sathyanarayana Reddy G."/>
            <person name="Pinnaka A.K."/>
            <person name="Shivaji S."/>
        </authorList>
    </citation>
    <scope>NUCLEOTIDE SEQUENCE [LARGE SCALE GENOMIC DNA]</scope>
    <source>
        <strain evidence="1 2">AMV1</strain>
    </source>
</reference>
<proteinExistence type="predicted"/>
<dbReference type="Proteomes" id="UP000017819">
    <property type="component" value="Unassembled WGS sequence"/>
</dbReference>
<dbReference type="eggNOG" id="ENOG502Z9A2">
    <property type="taxonomic scope" value="Bacteria"/>
</dbReference>
<name>V4TL42_9HYPH</name>
<organism evidence="1 2">
    <name type="scientific">Lutibaculum baratangense AMV1</name>
    <dbReference type="NCBI Taxonomy" id="631454"/>
    <lineage>
        <taxon>Bacteria</taxon>
        <taxon>Pseudomonadati</taxon>
        <taxon>Pseudomonadota</taxon>
        <taxon>Alphaproteobacteria</taxon>
        <taxon>Hyphomicrobiales</taxon>
        <taxon>Tepidamorphaceae</taxon>
        <taxon>Lutibaculum</taxon>
    </lineage>
</organism>
<dbReference type="Pfam" id="PF09601">
    <property type="entry name" value="DUF2459"/>
    <property type="match status" value="1"/>
</dbReference>
<dbReference type="InterPro" id="IPR011727">
    <property type="entry name" value="CHP02117"/>
</dbReference>
<protein>
    <recommendedName>
        <fullName evidence="3">TIGR02117 family protein</fullName>
    </recommendedName>
</protein>
<sequence>MLKRTALAVAAGAAVALLALALGVLVPRPGSAVPASRGEGARVLLLANPIHTDIVLPATPEILGRFEFLAEDGLALDHPDLANLVFGWGARDFYINTPIWSDLRPGPAARALTVDRSVMHVSLAGPIGEDGPDLRCLDLGEAELDRLLAAIEARFSRGAGGRPRLIAGAGYTPYDRFYEAEGWFNLLVGCNTFTAGALRAAGITTGLWTPLPATLFLSLDLHEPATC</sequence>
<dbReference type="NCBIfam" id="TIGR02117">
    <property type="entry name" value="chp_urease_rgn"/>
    <property type="match status" value="1"/>
</dbReference>
<accession>V4TL42</accession>
<evidence type="ECO:0000313" key="2">
    <source>
        <dbReference type="Proteomes" id="UP000017819"/>
    </source>
</evidence>
<evidence type="ECO:0008006" key="3">
    <source>
        <dbReference type="Google" id="ProtNLM"/>
    </source>
</evidence>
<evidence type="ECO:0000313" key="1">
    <source>
        <dbReference type="EMBL" id="ESR26538.1"/>
    </source>
</evidence>
<gene>
    <name evidence="1" type="ORF">N177_0757</name>
</gene>
<dbReference type="STRING" id="631454.N177_0757"/>
<keyword evidence="2" id="KW-1185">Reference proteome</keyword>
<dbReference type="PATRIC" id="fig|631454.5.peg.746"/>